<dbReference type="Gene3D" id="3.30.200.20">
    <property type="entry name" value="Phosphorylase Kinase, domain 1"/>
    <property type="match status" value="1"/>
</dbReference>
<comment type="catalytic activity">
    <reaction evidence="7">
        <text>L-seryl-[protein] + ATP = O-phospho-L-seryl-[protein] + ADP + H(+)</text>
        <dbReference type="Rhea" id="RHEA:17989"/>
        <dbReference type="Rhea" id="RHEA-COMP:9863"/>
        <dbReference type="Rhea" id="RHEA-COMP:11604"/>
        <dbReference type="ChEBI" id="CHEBI:15378"/>
        <dbReference type="ChEBI" id="CHEBI:29999"/>
        <dbReference type="ChEBI" id="CHEBI:30616"/>
        <dbReference type="ChEBI" id="CHEBI:83421"/>
        <dbReference type="ChEBI" id="CHEBI:456216"/>
        <dbReference type="EC" id="2.7.12.2"/>
    </reaction>
</comment>
<dbReference type="SMART" id="SM00220">
    <property type="entry name" value="S_TKc"/>
    <property type="match status" value="1"/>
</dbReference>
<gene>
    <name evidence="13" type="ORF">ACHHYP_07582</name>
</gene>
<evidence type="ECO:0000256" key="3">
    <source>
        <dbReference type="ARBA" id="ARBA00022777"/>
    </source>
</evidence>
<evidence type="ECO:0000256" key="8">
    <source>
        <dbReference type="ARBA" id="ARBA00049299"/>
    </source>
</evidence>
<evidence type="ECO:0000256" key="1">
    <source>
        <dbReference type="ARBA" id="ARBA00022679"/>
    </source>
</evidence>
<evidence type="ECO:0000313" key="14">
    <source>
        <dbReference type="Proteomes" id="UP000243579"/>
    </source>
</evidence>
<comment type="catalytic activity">
    <reaction evidence="8">
        <text>L-threonyl-[protein] + ATP = O-phospho-L-threonyl-[protein] + ADP + H(+)</text>
        <dbReference type="Rhea" id="RHEA:46608"/>
        <dbReference type="Rhea" id="RHEA-COMP:11060"/>
        <dbReference type="Rhea" id="RHEA-COMP:11605"/>
        <dbReference type="ChEBI" id="CHEBI:15378"/>
        <dbReference type="ChEBI" id="CHEBI:30013"/>
        <dbReference type="ChEBI" id="CHEBI:30616"/>
        <dbReference type="ChEBI" id="CHEBI:61977"/>
        <dbReference type="ChEBI" id="CHEBI:456216"/>
        <dbReference type="EC" id="2.7.12.2"/>
    </reaction>
</comment>
<dbReference type="OrthoDB" id="10252354at2759"/>
<dbReference type="STRING" id="1202772.A0A1V9YQV6"/>
<feature type="region of interest" description="Disordered" evidence="11">
    <location>
        <begin position="1"/>
        <end position="26"/>
    </location>
</feature>
<reference evidence="13 14" key="1">
    <citation type="journal article" date="2014" name="Genome Biol. Evol.">
        <title>The secreted proteins of Achlya hypogyna and Thraustotheca clavata identify the ancestral oomycete secretome and reveal gene acquisitions by horizontal gene transfer.</title>
        <authorList>
            <person name="Misner I."/>
            <person name="Blouin N."/>
            <person name="Leonard G."/>
            <person name="Richards T.A."/>
            <person name="Lane C.E."/>
        </authorList>
    </citation>
    <scope>NUCLEOTIDE SEQUENCE [LARGE SCALE GENOMIC DNA]</scope>
    <source>
        <strain evidence="13 14">ATCC 48635</strain>
    </source>
</reference>
<keyword evidence="14" id="KW-1185">Reference proteome</keyword>
<dbReference type="Proteomes" id="UP000243579">
    <property type="component" value="Unassembled WGS sequence"/>
</dbReference>
<keyword evidence="2 10" id="KW-0547">Nucleotide-binding</keyword>
<keyword evidence="4 10" id="KW-0067">ATP-binding</keyword>
<keyword evidence="1" id="KW-0808">Transferase</keyword>
<dbReference type="InterPro" id="IPR011009">
    <property type="entry name" value="Kinase-like_dom_sf"/>
</dbReference>
<dbReference type="Pfam" id="PF00069">
    <property type="entry name" value="Pkinase"/>
    <property type="match status" value="1"/>
</dbReference>
<dbReference type="SUPFAM" id="SSF56112">
    <property type="entry name" value="Protein kinase-like (PK-like)"/>
    <property type="match status" value="1"/>
</dbReference>
<name>A0A1V9YQV6_ACHHY</name>
<protein>
    <recommendedName>
        <fullName evidence="6">mitogen-activated protein kinase kinase</fullName>
        <ecNumber evidence="6">2.7.12.2</ecNumber>
    </recommendedName>
</protein>
<evidence type="ECO:0000256" key="5">
    <source>
        <dbReference type="ARBA" id="ARBA00038035"/>
    </source>
</evidence>
<dbReference type="PROSITE" id="PS00107">
    <property type="entry name" value="PROTEIN_KINASE_ATP"/>
    <property type="match status" value="1"/>
</dbReference>
<feature type="domain" description="Protein kinase" evidence="12">
    <location>
        <begin position="71"/>
        <end position="333"/>
    </location>
</feature>
<evidence type="ECO:0000256" key="7">
    <source>
        <dbReference type="ARBA" id="ARBA00049014"/>
    </source>
</evidence>
<sequence length="349" mass="39294">MGARRPRKPLRLDVHDGKEESEEKDPLEISCDIGETTFRKGQLKHSQGVRIARRDETSATTKYSGVDPDRLVPLSLLGRGCSGNVVKAHDPKTNTFYAIKTVNNVYDKSQRHQIFTEIQTLYSLKTPWLVDFHGAYFKDHALSLILEYCDMGSLDHLGTPPEAVLASMTFQVLGGLQHLREHRHFHRDIKPQNILVTSKGRVKLTDFGLARELNGTFDMANTFVGTFKYMSPERIQNHPYNYTSDIWSLGLVLLEAATGRYPYDGCVSYIEACEVVQSIIDAPPRPLPADGSHPKFGFATKFSSEFCEFIEACLQKDPKARASADELLYASWLEVHDATGRRAPMTPMQ</sequence>
<evidence type="ECO:0000256" key="4">
    <source>
        <dbReference type="ARBA" id="ARBA00022840"/>
    </source>
</evidence>
<comment type="caution">
    <text evidence="13">The sequence shown here is derived from an EMBL/GenBank/DDBJ whole genome shotgun (WGS) entry which is preliminary data.</text>
</comment>
<evidence type="ECO:0000256" key="11">
    <source>
        <dbReference type="SAM" id="MobiDB-lite"/>
    </source>
</evidence>
<keyword evidence="3 13" id="KW-0418">Kinase</keyword>
<dbReference type="EC" id="2.7.12.2" evidence="6"/>
<dbReference type="GO" id="GO:0004708">
    <property type="term" value="F:MAP kinase kinase activity"/>
    <property type="evidence" value="ECO:0007669"/>
    <property type="project" value="UniProtKB-EC"/>
</dbReference>
<evidence type="ECO:0000256" key="10">
    <source>
        <dbReference type="PROSITE-ProRule" id="PRU10141"/>
    </source>
</evidence>
<dbReference type="AlphaFoldDB" id="A0A1V9YQV6"/>
<evidence type="ECO:0000256" key="2">
    <source>
        <dbReference type="ARBA" id="ARBA00022741"/>
    </source>
</evidence>
<organism evidence="13 14">
    <name type="scientific">Achlya hypogyna</name>
    <name type="common">Oomycete</name>
    <name type="synonym">Protoachlya hypogyna</name>
    <dbReference type="NCBI Taxonomy" id="1202772"/>
    <lineage>
        <taxon>Eukaryota</taxon>
        <taxon>Sar</taxon>
        <taxon>Stramenopiles</taxon>
        <taxon>Oomycota</taxon>
        <taxon>Saprolegniomycetes</taxon>
        <taxon>Saprolegniales</taxon>
        <taxon>Achlyaceae</taxon>
        <taxon>Achlya</taxon>
    </lineage>
</organism>
<dbReference type="Gene3D" id="1.10.510.10">
    <property type="entry name" value="Transferase(Phosphotransferase) domain 1"/>
    <property type="match status" value="1"/>
</dbReference>
<dbReference type="PANTHER" id="PTHR48013">
    <property type="entry name" value="DUAL SPECIFICITY MITOGEN-ACTIVATED PROTEIN KINASE KINASE 5-RELATED"/>
    <property type="match status" value="1"/>
</dbReference>
<comment type="similarity">
    <text evidence="5">Belongs to the protein kinase superfamily. STE Ser/Thr protein kinase family. MAP kinase kinase subfamily.</text>
</comment>
<comment type="catalytic activity">
    <reaction evidence="9">
        <text>L-tyrosyl-[protein] + ATP = O-phospho-L-tyrosyl-[protein] + ADP + H(+)</text>
        <dbReference type="Rhea" id="RHEA:10596"/>
        <dbReference type="Rhea" id="RHEA-COMP:10136"/>
        <dbReference type="Rhea" id="RHEA-COMP:20101"/>
        <dbReference type="ChEBI" id="CHEBI:15378"/>
        <dbReference type="ChEBI" id="CHEBI:30616"/>
        <dbReference type="ChEBI" id="CHEBI:46858"/>
        <dbReference type="ChEBI" id="CHEBI:61978"/>
        <dbReference type="ChEBI" id="CHEBI:456216"/>
        <dbReference type="EC" id="2.7.12.2"/>
    </reaction>
</comment>
<dbReference type="InterPro" id="IPR000719">
    <property type="entry name" value="Prot_kinase_dom"/>
</dbReference>
<dbReference type="InterPro" id="IPR017441">
    <property type="entry name" value="Protein_kinase_ATP_BS"/>
</dbReference>
<evidence type="ECO:0000256" key="6">
    <source>
        <dbReference type="ARBA" id="ARBA00038999"/>
    </source>
</evidence>
<evidence type="ECO:0000313" key="13">
    <source>
        <dbReference type="EMBL" id="OQR88096.1"/>
    </source>
</evidence>
<evidence type="ECO:0000256" key="9">
    <source>
        <dbReference type="ARBA" id="ARBA00051693"/>
    </source>
</evidence>
<proteinExistence type="inferred from homology"/>
<feature type="binding site" evidence="10">
    <location>
        <position position="100"/>
    </location>
    <ligand>
        <name>ATP</name>
        <dbReference type="ChEBI" id="CHEBI:30616"/>
    </ligand>
</feature>
<dbReference type="PROSITE" id="PS50011">
    <property type="entry name" value="PROTEIN_KINASE_DOM"/>
    <property type="match status" value="1"/>
</dbReference>
<dbReference type="PANTHER" id="PTHR48013:SF9">
    <property type="entry name" value="DUAL SPECIFICITY MITOGEN-ACTIVATED PROTEIN KINASE KINASE 5"/>
    <property type="match status" value="1"/>
</dbReference>
<dbReference type="EMBL" id="JNBR01001410">
    <property type="protein sequence ID" value="OQR88096.1"/>
    <property type="molecule type" value="Genomic_DNA"/>
</dbReference>
<evidence type="ECO:0000259" key="12">
    <source>
        <dbReference type="PROSITE" id="PS50011"/>
    </source>
</evidence>
<dbReference type="GO" id="GO:0005524">
    <property type="term" value="F:ATP binding"/>
    <property type="evidence" value="ECO:0007669"/>
    <property type="project" value="UniProtKB-UniRule"/>
</dbReference>
<accession>A0A1V9YQV6</accession>